<name>A0A7S1KQ31_9EUKA</name>
<accession>A0A7S1KQ31</accession>
<evidence type="ECO:0000313" key="1">
    <source>
        <dbReference type="EMBL" id="CAD9081597.1"/>
    </source>
</evidence>
<protein>
    <submittedName>
        <fullName evidence="1">Uncharacterized protein</fullName>
    </submittedName>
</protein>
<proteinExistence type="predicted"/>
<gene>
    <name evidence="1" type="ORF">PCOS0759_LOCUS4837</name>
</gene>
<organism evidence="1">
    <name type="scientific">Percolomonas cosmopolitus</name>
    <dbReference type="NCBI Taxonomy" id="63605"/>
    <lineage>
        <taxon>Eukaryota</taxon>
        <taxon>Discoba</taxon>
        <taxon>Heterolobosea</taxon>
        <taxon>Tetramitia</taxon>
        <taxon>Eutetramitia</taxon>
        <taxon>Percolomonadidae</taxon>
        <taxon>Percolomonas</taxon>
    </lineage>
</organism>
<dbReference type="AlphaFoldDB" id="A0A7S1KQ31"/>
<reference evidence="1" key="1">
    <citation type="submission" date="2021-01" db="EMBL/GenBank/DDBJ databases">
        <authorList>
            <person name="Corre E."/>
            <person name="Pelletier E."/>
            <person name="Niang G."/>
            <person name="Scheremetjew M."/>
            <person name="Finn R."/>
            <person name="Kale V."/>
            <person name="Holt S."/>
            <person name="Cochrane G."/>
            <person name="Meng A."/>
            <person name="Brown T."/>
            <person name="Cohen L."/>
        </authorList>
    </citation>
    <scope>NUCLEOTIDE SEQUENCE</scope>
    <source>
        <strain evidence="1">WS</strain>
    </source>
</reference>
<sequence length="123" mass="13738">MLLVACNELSSHSRGDEATLLWESYAQCAFLLTPPSHMLKQANSQDMHVACGSCALPRTNESPYSMKARVVGSVILSSSVQLLIKIHRHQMQRRTRRWLKLWTNNEMGKIAFHPSGGSGAEML</sequence>
<dbReference type="EMBL" id="HBGD01005835">
    <property type="protein sequence ID" value="CAD9081597.1"/>
    <property type="molecule type" value="Transcribed_RNA"/>
</dbReference>